<accession>A0A163BAI9</accession>
<dbReference type="Proteomes" id="UP000077315">
    <property type="component" value="Unassembled WGS sequence"/>
</dbReference>
<evidence type="ECO:0000313" key="2">
    <source>
        <dbReference type="Proteomes" id="UP000077315"/>
    </source>
</evidence>
<dbReference type="EMBL" id="KV440972">
    <property type="protein sequence ID" value="OAD79251.1"/>
    <property type="molecule type" value="Genomic_DNA"/>
</dbReference>
<name>A0A163BAI9_PHYB8</name>
<keyword evidence="2" id="KW-1185">Reference proteome</keyword>
<reference evidence="2" key="1">
    <citation type="submission" date="2015-06" db="EMBL/GenBank/DDBJ databases">
        <title>Expansion of signal transduction pathways in fungi by whole-genome duplication.</title>
        <authorList>
            <consortium name="DOE Joint Genome Institute"/>
            <person name="Corrochano L.M."/>
            <person name="Kuo A."/>
            <person name="Marcet-Houben M."/>
            <person name="Polaino S."/>
            <person name="Salamov A."/>
            <person name="Villalobos J.M."/>
            <person name="Alvarez M.I."/>
            <person name="Avalos J."/>
            <person name="Benito E.P."/>
            <person name="Benoit I."/>
            <person name="Burger G."/>
            <person name="Camino L.P."/>
            <person name="Canovas D."/>
            <person name="Cerda-Olmedo E."/>
            <person name="Cheng J.-F."/>
            <person name="Dominguez A."/>
            <person name="Elias M."/>
            <person name="Eslava A.P."/>
            <person name="Glaser F."/>
            <person name="Grimwood J."/>
            <person name="Gutierrez G."/>
            <person name="Heitman J."/>
            <person name="Henrissat B."/>
            <person name="Iturriaga E.A."/>
            <person name="Lang B.F."/>
            <person name="Lavin J.L."/>
            <person name="Lee S."/>
            <person name="Li W."/>
            <person name="Lindquist E."/>
            <person name="Lopez-Garcia S."/>
            <person name="Luque E.M."/>
            <person name="Marcos A.T."/>
            <person name="Martin J."/>
            <person name="McCluskey K."/>
            <person name="Medina H.R."/>
            <person name="Miralles-Duran A."/>
            <person name="Miyazaki A."/>
            <person name="Munoz-Torres E."/>
            <person name="Oguiza J.A."/>
            <person name="Ohm R."/>
            <person name="Olmedo M."/>
            <person name="Orejas M."/>
            <person name="Ortiz-Castellanos L."/>
            <person name="Pisabarro A.G."/>
            <person name="Rodriguez-Romero J."/>
            <person name="Ruiz-Herrera J."/>
            <person name="Ruiz-Vazquez R."/>
            <person name="Sanz C."/>
            <person name="Schackwitz W."/>
            <person name="Schmutz J."/>
            <person name="Shahriari M."/>
            <person name="Shelest E."/>
            <person name="Silva-Franco F."/>
            <person name="Soanes D."/>
            <person name="Syed K."/>
            <person name="Tagua V.G."/>
            <person name="Talbot N.J."/>
            <person name="Thon M."/>
            <person name="De vries R.P."/>
            <person name="Wiebenga A."/>
            <person name="Yadav J.S."/>
            <person name="Braun E.L."/>
            <person name="Baker S."/>
            <person name="Garre V."/>
            <person name="Horwitz B."/>
            <person name="Torres-Martinez S."/>
            <person name="Idnurm A."/>
            <person name="Herrera-Estrella A."/>
            <person name="Gabaldon T."/>
            <person name="Grigoriev I.V."/>
        </authorList>
    </citation>
    <scope>NUCLEOTIDE SEQUENCE [LARGE SCALE GENOMIC DNA]</scope>
    <source>
        <strain evidence="2">NRRL 1555(-)</strain>
    </source>
</reference>
<dbReference type="InParanoid" id="A0A163BAI9"/>
<sequence>MSLLITGTSKRYGYSAGWDMCEAISSLAISGSKINLITRLCSNLKSCFDNLALQDCKYSERLLSLRPGIARNKNGMEDGCDQGFQFHAPIMNYPDVYGCRVFETSKNKFPKRAIWSFGNDDHTIVYLDYDLV</sequence>
<protein>
    <submittedName>
        <fullName evidence="1">Uncharacterized protein</fullName>
    </submittedName>
</protein>
<dbReference type="VEuPathDB" id="FungiDB:PHYBLDRAFT_162328"/>
<proteinExistence type="predicted"/>
<dbReference type="RefSeq" id="XP_018297291.1">
    <property type="nucleotide sequence ID" value="XM_018434601.1"/>
</dbReference>
<gene>
    <name evidence="1" type="ORF">PHYBLDRAFT_162328</name>
</gene>
<dbReference type="AlphaFoldDB" id="A0A163BAI9"/>
<organism evidence="1 2">
    <name type="scientific">Phycomyces blakesleeanus (strain ATCC 8743b / DSM 1359 / FGSC 10004 / NBRC 33097 / NRRL 1555)</name>
    <dbReference type="NCBI Taxonomy" id="763407"/>
    <lineage>
        <taxon>Eukaryota</taxon>
        <taxon>Fungi</taxon>
        <taxon>Fungi incertae sedis</taxon>
        <taxon>Mucoromycota</taxon>
        <taxon>Mucoromycotina</taxon>
        <taxon>Mucoromycetes</taxon>
        <taxon>Mucorales</taxon>
        <taxon>Phycomycetaceae</taxon>
        <taxon>Phycomyces</taxon>
    </lineage>
</organism>
<evidence type="ECO:0000313" key="1">
    <source>
        <dbReference type="EMBL" id="OAD79251.1"/>
    </source>
</evidence>
<dbReference type="GeneID" id="28995507"/>